<proteinExistence type="inferred from homology"/>
<name>A0A7C2THA0_9BACT</name>
<dbReference type="NCBIfam" id="TIGR02094">
    <property type="entry name" value="more_P_ylases"/>
    <property type="match status" value="1"/>
</dbReference>
<keyword evidence="5" id="KW-0328">Glycosyltransferase</keyword>
<dbReference type="GO" id="GO:0005975">
    <property type="term" value="P:carbohydrate metabolic process"/>
    <property type="evidence" value="ECO:0007669"/>
    <property type="project" value="InterPro"/>
</dbReference>
<evidence type="ECO:0000256" key="4">
    <source>
        <dbReference type="ARBA" id="ARBA00012591"/>
    </source>
</evidence>
<evidence type="ECO:0000256" key="7">
    <source>
        <dbReference type="ARBA" id="ARBA00022898"/>
    </source>
</evidence>
<dbReference type="SUPFAM" id="SSF53756">
    <property type="entry name" value="UDP-Glycosyltransferase/glycogen phosphorylase"/>
    <property type="match status" value="1"/>
</dbReference>
<dbReference type="InterPro" id="IPR000811">
    <property type="entry name" value="Glyco_trans_35"/>
</dbReference>
<dbReference type="AlphaFoldDB" id="A0A7C2THA0"/>
<keyword evidence="7 10" id="KW-0663">Pyridoxal phosphate</keyword>
<dbReference type="GO" id="GO:0030170">
    <property type="term" value="F:pyridoxal phosphate binding"/>
    <property type="evidence" value="ECO:0007669"/>
    <property type="project" value="InterPro"/>
</dbReference>
<dbReference type="InterPro" id="IPR035090">
    <property type="entry name" value="Pyridoxal_P_attach_site"/>
</dbReference>
<dbReference type="GO" id="GO:0008184">
    <property type="term" value="F:glycogen phosphorylase activity"/>
    <property type="evidence" value="ECO:0007669"/>
    <property type="project" value="InterPro"/>
</dbReference>
<dbReference type="EC" id="2.4.1.1" evidence="4"/>
<protein>
    <recommendedName>
        <fullName evidence="4">glycogen phosphorylase</fullName>
        <ecNumber evidence="4">2.4.1.1</ecNumber>
    </recommendedName>
</protein>
<dbReference type="InterPro" id="IPR052182">
    <property type="entry name" value="Glycogen/Maltodextrin_Phosph"/>
</dbReference>
<dbReference type="Proteomes" id="UP000885986">
    <property type="component" value="Unassembled WGS sequence"/>
</dbReference>
<gene>
    <name evidence="11" type="primary">glgP</name>
    <name evidence="11" type="ORF">ENN98_08065</name>
</gene>
<evidence type="ECO:0000256" key="2">
    <source>
        <dbReference type="ARBA" id="ARBA00001933"/>
    </source>
</evidence>
<evidence type="ECO:0000256" key="1">
    <source>
        <dbReference type="ARBA" id="ARBA00001275"/>
    </source>
</evidence>
<evidence type="ECO:0000256" key="8">
    <source>
        <dbReference type="ARBA" id="ARBA00023277"/>
    </source>
</evidence>
<dbReference type="InterPro" id="IPR011834">
    <property type="entry name" value="Agluc_phsphrylas"/>
</dbReference>
<evidence type="ECO:0000256" key="9">
    <source>
        <dbReference type="ARBA" id="ARBA00025174"/>
    </source>
</evidence>
<comment type="cofactor">
    <cofactor evidence="2">
        <name>pyridoxal 5'-phosphate</name>
        <dbReference type="ChEBI" id="CHEBI:597326"/>
    </cofactor>
</comment>
<evidence type="ECO:0000256" key="6">
    <source>
        <dbReference type="ARBA" id="ARBA00022679"/>
    </source>
</evidence>
<comment type="similarity">
    <text evidence="3">Belongs to the glycogen phosphorylase family.</text>
</comment>
<dbReference type="Gene3D" id="3.40.50.2000">
    <property type="entry name" value="Glycogen Phosphorylase B"/>
    <property type="match status" value="3"/>
</dbReference>
<organism evidence="11">
    <name type="scientific">Desulfurivibrio alkaliphilus</name>
    <dbReference type="NCBI Taxonomy" id="427923"/>
    <lineage>
        <taxon>Bacteria</taxon>
        <taxon>Pseudomonadati</taxon>
        <taxon>Thermodesulfobacteriota</taxon>
        <taxon>Desulfobulbia</taxon>
        <taxon>Desulfobulbales</taxon>
        <taxon>Desulfobulbaceae</taxon>
        <taxon>Desulfurivibrio</taxon>
    </lineage>
</organism>
<comment type="catalytic activity">
    <reaction evidence="1">
        <text>[(1-&gt;4)-alpha-D-glucosyl](n) + phosphate = [(1-&gt;4)-alpha-D-glucosyl](n-1) + alpha-D-glucose 1-phosphate</text>
        <dbReference type="Rhea" id="RHEA:41732"/>
        <dbReference type="Rhea" id="RHEA-COMP:9584"/>
        <dbReference type="Rhea" id="RHEA-COMP:9586"/>
        <dbReference type="ChEBI" id="CHEBI:15444"/>
        <dbReference type="ChEBI" id="CHEBI:43474"/>
        <dbReference type="ChEBI" id="CHEBI:58601"/>
        <dbReference type="EC" id="2.4.1.1"/>
    </reaction>
</comment>
<comment type="function">
    <text evidence="9">Phosphorylase is an important allosteric enzyme in carbohydrate metabolism. Enzymes from different sources differ in their regulatory mechanisms and in their natural substrates. However, all known phosphorylases share catalytic and structural properties.</text>
</comment>
<evidence type="ECO:0000256" key="10">
    <source>
        <dbReference type="PIRSR" id="PIRSR000460-1"/>
    </source>
</evidence>
<keyword evidence="8" id="KW-0119">Carbohydrate metabolism</keyword>
<reference evidence="11" key="1">
    <citation type="journal article" date="2020" name="mSystems">
        <title>Genome- and Community-Level Interaction Insights into Carbon Utilization and Element Cycling Functions of Hydrothermarchaeota in Hydrothermal Sediment.</title>
        <authorList>
            <person name="Zhou Z."/>
            <person name="Liu Y."/>
            <person name="Xu W."/>
            <person name="Pan J."/>
            <person name="Luo Z.H."/>
            <person name="Li M."/>
        </authorList>
    </citation>
    <scope>NUCLEOTIDE SEQUENCE [LARGE SCALE GENOMIC DNA]</scope>
    <source>
        <strain evidence="11">SpSt-1224</strain>
    </source>
</reference>
<keyword evidence="6" id="KW-0808">Transferase</keyword>
<dbReference type="Pfam" id="PF00343">
    <property type="entry name" value="Phosphorylase"/>
    <property type="match status" value="1"/>
</dbReference>
<dbReference type="PANTHER" id="PTHR42655:SF1">
    <property type="entry name" value="GLYCOGEN PHOSPHORYLASE"/>
    <property type="match status" value="1"/>
</dbReference>
<feature type="modified residue" description="N6-(pyridoxal phosphate)lysine" evidence="10">
    <location>
        <position position="602"/>
    </location>
</feature>
<dbReference type="EMBL" id="DSDS01000181">
    <property type="protein sequence ID" value="HET98620.1"/>
    <property type="molecule type" value="Genomic_DNA"/>
</dbReference>
<evidence type="ECO:0000313" key="11">
    <source>
        <dbReference type="EMBL" id="HET98620.1"/>
    </source>
</evidence>
<accession>A0A7C2THA0</accession>
<evidence type="ECO:0000256" key="5">
    <source>
        <dbReference type="ARBA" id="ARBA00022676"/>
    </source>
</evidence>
<sequence length="731" mass="83445">MTTTKRACAEDLLATGPHGRFFGVSQECFDRVWRTLTAPEGNSTTYVTMEIGADRDLYHPIKKLLQEAAAREDLPVELQPEADRFLSGPSKIPIYSGGLGVLAGDTLKSFADCHIPVAAVSLLYRRGYFSQLVDMNLGQVVWSREWKPEETPGLYLLHRPGRPTEPLTVEVDFHDRDDQPIKAVARLWMKMEVSCNLDFFVPEILLDYDLTQSPDWIRKASRQLYDSSSEVSKAIQRRLLGAGVLPVMRALGLTSKTIHLNEQHGVILVLSLISEILHRQLGDNYRQQASDQDILAAAEQAARHVVYTIHTPVKAGHDRFPHTLYHGLEHSFLRRILHLLALDEQNPAAYNFTALAMRVNRATNSVSRLHREVTRTQFPQFKERISAITNGVHHLTWISDAKAAAYDSVPELANWRLEPCLFNRAGKFLNSNKFRRSFTEAWRQDTSILITYLNGMLSRHRHQRVSTWIDPPNYLSYLREDEGRLDGQAFTFGFARRFSTYKRADLVFEDLDRLAKILLASRWPVNFIYAGKAHPADEPGKVLIKSIIDIQAELYRKTEGLARLVFVPDYDMSVAKMMVAGCHAWLNSPKRPLEASGTSGMKAAMNGIPNVSIMDGWWVEGYHDGKTGWKFGYEGPVKAEMLSEHPSELLYREDAASFYEMLPDLLGTFYHPEGFDHYLDRCLNNLILNCPIFNTHRMAAEYVERYQLLLPAEVDERMRKFRALYRSDLDD</sequence>
<evidence type="ECO:0000256" key="3">
    <source>
        <dbReference type="ARBA" id="ARBA00006047"/>
    </source>
</evidence>
<dbReference type="PIRSF" id="PIRSF000460">
    <property type="entry name" value="Pprylas_GlgP"/>
    <property type="match status" value="1"/>
</dbReference>
<dbReference type="PROSITE" id="PS00102">
    <property type="entry name" value="PHOSPHORYLASE"/>
    <property type="match status" value="1"/>
</dbReference>
<comment type="caution">
    <text evidence="11">The sequence shown here is derived from an EMBL/GenBank/DDBJ whole genome shotgun (WGS) entry which is preliminary data.</text>
</comment>
<dbReference type="PANTHER" id="PTHR42655">
    <property type="entry name" value="GLYCOGEN PHOSPHORYLASE"/>
    <property type="match status" value="1"/>
</dbReference>